<dbReference type="CDD" id="cd06141">
    <property type="entry name" value="WRN_exo"/>
    <property type="match status" value="1"/>
</dbReference>
<evidence type="ECO:0000313" key="3">
    <source>
        <dbReference type="Proteomes" id="UP001344447"/>
    </source>
</evidence>
<dbReference type="AlphaFoldDB" id="A0AAN7U681"/>
<dbReference type="SUPFAM" id="SSF53098">
    <property type="entry name" value="Ribonuclease H-like"/>
    <property type="match status" value="1"/>
</dbReference>
<dbReference type="GO" id="GO:0006139">
    <property type="term" value="P:nucleobase-containing compound metabolic process"/>
    <property type="evidence" value="ECO:0007669"/>
    <property type="project" value="InterPro"/>
</dbReference>
<comment type="caution">
    <text evidence="2">The sequence shown here is derived from an EMBL/GenBank/DDBJ whole genome shotgun (WGS) entry which is preliminary data.</text>
</comment>
<gene>
    <name evidence="2" type="ORF">RB653_001840</name>
</gene>
<reference evidence="2 3" key="1">
    <citation type="submission" date="2023-11" db="EMBL/GenBank/DDBJ databases">
        <title>Dfirmibasis_genome.</title>
        <authorList>
            <person name="Edelbroek B."/>
            <person name="Kjellin J."/>
            <person name="Jerlstrom-Hultqvist J."/>
            <person name="Soderbom F."/>
        </authorList>
    </citation>
    <scope>NUCLEOTIDE SEQUENCE [LARGE SCALE GENOMIC DNA]</scope>
    <source>
        <strain evidence="2 3">TNS-C-14</strain>
    </source>
</reference>
<dbReference type="Gene3D" id="3.30.420.10">
    <property type="entry name" value="Ribonuclease H-like superfamily/Ribonuclease H"/>
    <property type="match status" value="1"/>
</dbReference>
<dbReference type="InterPro" id="IPR012337">
    <property type="entry name" value="RNaseH-like_sf"/>
</dbReference>
<dbReference type="GO" id="GO:0008408">
    <property type="term" value="F:3'-5' exonuclease activity"/>
    <property type="evidence" value="ECO:0007669"/>
    <property type="project" value="InterPro"/>
</dbReference>
<dbReference type="GO" id="GO:0003676">
    <property type="term" value="F:nucleic acid binding"/>
    <property type="evidence" value="ECO:0007669"/>
    <property type="project" value="InterPro"/>
</dbReference>
<keyword evidence="3" id="KW-1185">Reference proteome</keyword>
<dbReference type="Pfam" id="PF01612">
    <property type="entry name" value="DNA_pol_A_exo1"/>
    <property type="match status" value="1"/>
</dbReference>
<dbReference type="EMBL" id="JAVFKY010000004">
    <property type="protein sequence ID" value="KAK5576903.1"/>
    <property type="molecule type" value="Genomic_DNA"/>
</dbReference>
<name>A0AAN7U681_9MYCE</name>
<proteinExistence type="predicted"/>
<accession>A0AAN7U681</accession>
<sequence length="323" mass="36940">MERTDFKKFPWFEQIKEKFSNIIWSKNLNESPTILVIFEEVECESFVEMIGSIYNQELSIANFSGSSSSKRIVVGFDTEGKIPYSIQLSTKTVSAVIYIKAIGKLTDGLIKLLKDKSVIKAGVGVKADFDSLLSIFPSVKSESSLDVACVACRSGVTNNYLSLDVLAIDLLGIGKYKFVDQHKEKLYNREDWIAQTFKSMDQHKYAAVDAWIGFKLAETLYSNLKNHSSFYDWSKSNLTGNFQFHEHRDYDVKKNIVFGNNNQINYFPFSKNPSKPNISIFNSIKESKALKEVKNAEKYEKANNHENLLKLQEIKKKNKRPFI</sequence>
<protein>
    <recommendedName>
        <fullName evidence="1">3'-5' exonuclease domain-containing protein</fullName>
    </recommendedName>
</protein>
<evidence type="ECO:0000259" key="1">
    <source>
        <dbReference type="Pfam" id="PF01612"/>
    </source>
</evidence>
<feature type="domain" description="3'-5' exonuclease" evidence="1">
    <location>
        <begin position="73"/>
        <end position="224"/>
    </location>
</feature>
<dbReference type="InterPro" id="IPR036397">
    <property type="entry name" value="RNaseH_sf"/>
</dbReference>
<dbReference type="InterPro" id="IPR002562">
    <property type="entry name" value="3'-5'_exonuclease_dom"/>
</dbReference>
<organism evidence="2 3">
    <name type="scientific">Dictyostelium firmibasis</name>
    <dbReference type="NCBI Taxonomy" id="79012"/>
    <lineage>
        <taxon>Eukaryota</taxon>
        <taxon>Amoebozoa</taxon>
        <taxon>Evosea</taxon>
        <taxon>Eumycetozoa</taxon>
        <taxon>Dictyostelia</taxon>
        <taxon>Dictyosteliales</taxon>
        <taxon>Dictyosteliaceae</taxon>
        <taxon>Dictyostelium</taxon>
    </lineage>
</organism>
<evidence type="ECO:0000313" key="2">
    <source>
        <dbReference type="EMBL" id="KAK5576903.1"/>
    </source>
</evidence>
<dbReference type="Proteomes" id="UP001344447">
    <property type="component" value="Unassembled WGS sequence"/>
</dbReference>